<protein>
    <recommendedName>
        <fullName evidence="3">dUTPase</fullName>
    </recommendedName>
</protein>
<dbReference type="AlphaFoldDB" id="A0A3M8HD60"/>
<dbReference type="Proteomes" id="UP000279909">
    <property type="component" value="Unassembled WGS sequence"/>
</dbReference>
<dbReference type="OrthoDB" id="5506143at2"/>
<dbReference type="CDD" id="cd11527">
    <property type="entry name" value="NTP-PPase_dUTPase"/>
    <property type="match status" value="1"/>
</dbReference>
<evidence type="ECO:0000313" key="2">
    <source>
        <dbReference type="Proteomes" id="UP000279909"/>
    </source>
</evidence>
<evidence type="ECO:0000313" key="1">
    <source>
        <dbReference type="EMBL" id="RND00250.1"/>
    </source>
</evidence>
<accession>A0A3M8HD60</accession>
<reference evidence="1 2" key="1">
    <citation type="journal article" date="2014" name="Int. J. Syst. Evol. Microbiol.">
        <title>Lysinibacillus halotolerans sp. nov., isolated from saline-alkaline soil.</title>
        <authorList>
            <person name="Kong D."/>
            <person name="Wang Y."/>
            <person name="Zhao B."/>
            <person name="Li Y."/>
            <person name="Song J."/>
            <person name="Zhai Y."/>
            <person name="Zhang C."/>
            <person name="Wang H."/>
            <person name="Chen X."/>
            <person name="Zhao B."/>
            <person name="Ruan Z."/>
        </authorList>
    </citation>
    <scope>NUCLEOTIDE SEQUENCE [LARGE SCALE GENOMIC DNA]</scope>
    <source>
        <strain evidence="1 2">MCCC 1A12703</strain>
    </source>
</reference>
<keyword evidence="2" id="KW-1185">Reference proteome</keyword>
<dbReference type="InterPro" id="IPR016947">
    <property type="entry name" value="UCP030140"/>
</dbReference>
<gene>
    <name evidence="1" type="ORF">EC501_05610</name>
</gene>
<dbReference type="RefSeq" id="WP_122971315.1">
    <property type="nucleotide sequence ID" value="NZ_RHLQ01000009.1"/>
</dbReference>
<dbReference type="Gene3D" id="1.10.4010.10">
    <property type="entry name" value="Type II deoxyuridine triphosphatase"/>
    <property type="match status" value="1"/>
</dbReference>
<dbReference type="EMBL" id="RHLQ01000009">
    <property type="protein sequence ID" value="RND00250.1"/>
    <property type="molecule type" value="Genomic_DNA"/>
</dbReference>
<sequence length="185" mass="22099">MNLQKLFEAQRVLDEHILNEHPVQENENRLEKKILALQVELGECANEWRGFKFWSTDQEPRTRKYLTDYTEQDSHLGVGAVWVNPLLEEYVDCLHFILSIGLEIDAEEDLDWDAFYSNETDVTKQFQLVFTTISEFSKSHFVAHWRELFEEFYWLGDLLGFNWKQICEAYLEKNNINHQRQEAGY</sequence>
<name>A0A3M8HD60_9BACI</name>
<proteinExistence type="predicted"/>
<evidence type="ECO:0008006" key="3">
    <source>
        <dbReference type="Google" id="ProtNLM"/>
    </source>
</evidence>
<dbReference type="InterPro" id="IPR014871">
    <property type="entry name" value="dUTPase/dCTP_pyrophosphatase"/>
</dbReference>
<dbReference type="PIRSF" id="PIRSF030140">
    <property type="entry name" value="UCP030140"/>
    <property type="match status" value="1"/>
</dbReference>
<dbReference type="Pfam" id="PF08761">
    <property type="entry name" value="dUTPase_2"/>
    <property type="match status" value="2"/>
</dbReference>
<organism evidence="1 2">
    <name type="scientific">Lysinibacillus halotolerans</name>
    <dbReference type="NCBI Taxonomy" id="1368476"/>
    <lineage>
        <taxon>Bacteria</taxon>
        <taxon>Bacillati</taxon>
        <taxon>Bacillota</taxon>
        <taxon>Bacilli</taxon>
        <taxon>Bacillales</taxon>
        <taxon>Bacillaceae</taxon>
        <taxon>Lysinibacillus</taxon>
    </lineage>
</organism>
<dbReference type="SUPFAM" id="SSF101386">
    <property type="entry name" value="all-alpha NTP pyrophosphatases"/>
    <property type="match status" value="1"/>
</dbReference>
<comment type="caution">
    <text evidence="1">The sequence shown here is derived from an EMBL/GenBank/DDBJ whole genome shotgun (WGS) entry which is preliminary data.</text>
</comment>